<organism evidence="1">
    <name type="scientific">Picea sitchensis</name>
    <name type="common">Sitka spruce</name>
    <name type="synonym">Pinus sitchensis</name>
    <dbReference type="NCBI Taxonomy" id="3332"/>
    <lineage>
        <taxon>Eukaryota</taxon>
        <taxon>Viridiplantae</taxon>
        <taxon>Streptophyta</taxon>
        <taxon>Embryophyta</taxon>
        <taxon>Tracheophyta</taxon>
        <taxon>Spermatophyta</taxon>
        <taxon>Pinopsida</taxon>
        <taxon>Pinidae</taxon>
        <taxon>Conifers I</taxon>
        <taxon>Pinales</taxon>
        <taxon>Pinaceae</taxon>
        <taxon>Picea</taxon>
    </lineage>
</organism>
<dbReference type="EMBL" id="EF083520">
    <property type="protein sequence ID" value="ABK22864.1"/>
    <property type="molecule type" value="mRNA"/>
</dbReference>
<evidence type="ECO:0000313" key="1">
    <source>
        <dbReference type="EMBL" id="ABK22864.1"/>
    </source>
</evidence>
<reference evidence="1" key="1">
    <citation type="journal article" date="2008" name="BMC Genomics">
        <title>A conifer genomics resource of 200,000 spruce (Picea spp.) ESTs and 6,464 high-quality, sequence-finished full-length cDNAs for Sitka spruce (Picea sitchensis).</title>
        <authorList>
            <person name="Ralph S.G."/>
            <person name="Chun H.J."/>
            <person name="Kolosova N."/>
            <person name="Cooper D."/>
            <person name="Oddy C."/>
            <person name="Ritland C.E."/>
            <person name="Kirkpatrick R."/>
            <person name="Moore R."/>
            <person name="Barber S."/>
            <person name="Holt R.A."/>
            <person name="Jones S.J."/>
            <person name="Marra M.A."/>
            <person name="Douglas C.J."/>
            <person name="Ritland K."/>
            <person name="Bohlmann J."/>
        </authorList>
    </citation>
    <scope>NUCLEOTIDE SEQUENCE</scope>
    <source>
        <tissue evidence="1">Green portion of the leader tissue</tissue>
    </source>
</reference>
<dbReference type="AlphaFoldDB" id="A9NQF3"/>
<sequence>MNDEYASGDLMKGHLGFSLNLHPIQLFVGFATDRLL</sequence>
<protein>
    <submittedName>
        <fullName evidence="1">Uncharacterized protein</fullName>
    </submittedName>
</protein>
<accession>A9NQF3</accession>
<proteinExistence type="evidence at transcript level"/>
<name>A9NQF3_PICSI</name>